<name>A0A6N9NHD5_9FLAO</name>
<feature type="signal peptide" evidence="1">
    <location>
        <begin position="1"/>
        <end position="22"/>
    </location>
</feature>
<dbReference type="NCBIfam" id="TIGR03523">
    <property type="entry name" value="GldN"/>
    <property type="match status" value="1"/>
</dbReference>
<comment type="caution">
    <text evidence="2">The sequence shown here is derived from an EMBL/GenBank/DDBJ whole genome shotgun (WGS) entry which is preliminary data.</text>
</comment>
<protein>
    <submittedName>
        <fullName evidence="2">Gliding motility protein GldN</fullName>
    </submittedName>
</protein>
<reference evidence="2 3" key="1">
    <citation type="submission" date="2019-12" db="EMBL/GenBank/DDBJ databases">
        <authorList>
            <person name="Zhao J."/>
        </authorList>
    </citation>
    <scope>NUCLEOTIDE SEQUENCE [LARGE SCALE GENOMIC DNA]</scope>
    <source>
        <strain evidence="2 3">S-15</strain>
    </source>
</reference>
<feature type="chain" id="PRO_5026720550" evidence="1">
    <location>
        <begin position="23"/>
        <end position="277"/>
    </location>
</feature>
<dbReference type="InterPro" id="IPR019847">
    <property type="entry name" value="Gliding_motility_assoc_GldN"/>
</dbReference>
<dbReference type="Pfam" id="PF19841">
    <property type="entry name" value="GldN"/>
    <property type="match status" value="1"/>
</dbReference>
<dbReference type="Proteomes" id="UP000470771">
    <property type="component" value="Unassembled WGS sequence"/>
</dbReference>
<keyword evidence="1" id="KW-0732">Signal</keyword>
<evidence type="ECO:0000256" key="1">
    <source>
        <dbReference type="SAM" id="SignalP"/>
    </source>
</evidence>
<organism evidence="2 3">
    <name type="scientific">Acidiluteibacter ferrifornacis</name>
    <dbReference type="NCBI Taxonomy" id="2692424"/>
    <lineage>
        <taxon>Bacteria</taxon>
        <taxon>Pseudomonadati</taxon>
        <taxon>Bacteroidota</taxon>
        <taxon>Flavobacteriia</taxon>
        <taxon>Flavobacteriales</taxon>
        <taxon>Cryomorphaceae</taxon>
        <taxon>Acidiluteibacter</taxon>
    </lineage>
</organism>
<keyword evidence="3" id="KW-1185">Reference proteome</keyword>
<dbReference type="EMBL" id="WWNE01000004">
    <property type="protein sequence ID" value="NBG65249.1"/>
    <property type="molecule type" value="Genomic_DNA"/>
</dbReference>
<gene>
    <name evidence="2" type="primary">gldN</name>
    <name evidence="2" type="ORF">GQN54_03925</name>
</gene>
<dbReference type="AlphaFoldDB" id="A0A6N9NHD5"/>
<proteinExistence type="predicted"/>
<evidence type="ECO:0000313" key="3">
    <source>
        <dbReference type="Proteomes" id="UP000470771"/>
    </source>
</evidence>
<accession>A0A6N9NHD5</accession>
<dbReference type="RefSeq" id="WP_160632203.1">
    <property type="nucleotide sequence ID" value="NZ_WWNE01000004.1"/>
</dbReference>
<evidence type="ECO:0000313" key="2">
    <source>
        <dbReference type="EMBL" id="NBG65249.1"/>
    </source>
</evidence>
<sequence>MKTHLKSFAVSILILSGSASVAQEVLDGVYIKENTPTRKVVPYTHVREADVLYTKRVWRMVELAEKQNYPMKFPNEPINELGYVRMSLIDVIKQGIDEGTIQAYDSEISGFTVKLTQAEASDKMQYTEIVTDYDENGFETQTELPVAFSSADVVRFEIKEDWFFDRERSVMDVRIIGIAPIYVNPKDQSMVRPFVIYFPEARYVFANAEVYSSGNDGARMTFDDYFWKRMFSSYIYQETNVYDNRKLTSYKSGIDLLLESNKIMEEIVNFEHDMWQY</sequence>